<evidence type="ECO:0000313" key="7">
    <source>
        <dbReference type="EMBL" id="WDF67327.1"/>
    </source>
</evidence>
<name>A0ABY7WCD2_9SPHI</name>
<organism evidence="7 8">
    <name type="scientific">Sphingobacterium oryzagri</name>
    <dbReference type="NCBI Taxonomy" id="3025669"/>
    <lineage>
        <taxon>Bacteria</taxon>
        <taxon>Pseudomonadati</taxon>
        <taxon>Bacteroidota</taxon>
        <taxon>Sphingobacteriia</taxon>
        <taxon>Sphingobacteriales</taxon>
        <taxon>Sphingobacteriaceae</taxon>
        <taxon>Sphingobacterium</taxon>
    </lineage>
</organism>
<dbReference type="Proteomes" id="UP001221558">
    <property type="component" value="Chromosome"/>
</dbReference>
<dbReference type="InterPro" id="IPR007627">
    <property type="entry name" value="RNA_pol_sigma70_r2"/>
</dbReference>
<feature type="domain" description="RNA polymerase sigma-70 region 2" evidence="5">
    <location>
        <begin position="16"/>
        <end position="82"/>
    </location>
</feature>
<keyword evidence="4" id="KW-0804">Transcription</keyword>
<dbReference type="Pfam" id="PF08281">
    <property type="entry name" value="Sigma70_r4_2"/>
    <property type="match status" value="1"/>
</dbReference>
<evidence type="ECO:0000256" key="4">
    <source>
        <dbReference type="ARBA" id="ARBA00023163"/>
    </source>
</evidence>
<dbReference type="InterPro" id="IPR036388">
    <property type="entry name" value="WH-like_DNA-bd_sf"/>
</dbReference>
<dbReference type="InterPro" id="IPR013325">
    <property type="entry name" value="RNA_pol_sigma_r2"/>
</dbReference>
<dbReference type="SUPFAM" id="SSF88659">
    <property type="entry name" value="Sigma3 and sigma4 domains of RNA polymerase sigma factors"/>
    <property type="match status" value="1"/>
</dbReference>
<protein>
    <submittedName>
        <fullName evidence="7">Sigma-70 family RNA polymerase sigma factor</fullName>
    </submittedName>
</protein>
<dbReference type="EMBL" id="CP117880">
    <property type="protein sequence ID" value="WDF67327.1"/>
    <property type="molecule type" value="Genomic_DNA"/>
</dbReference>
<dbReference type="RefSeq" id="WP_274266057.1">
    <property type="nucleotide sequence ID" value="NZ_CP117880.1"/>
</dbReference>
<evidence type="ECO:0000259" key="5">
    <source>
        <dbReference type="Pfam" id="PF04542"/>
    </source>
</evidence>
<dbReference type="InterPro" id="IPR013249">
    <property type="entry name" value="RNA_pol_sigma70_r4_t2"/>
</dbReference>
<feature type="domain" description="RNA polymerase sigma factor 70 region 4 type 2" evidence="6">
    <location>
        <begin position="110"/>
        <end position="162"/>
    </location>
</feature>
<dbReference type="PANTHER" id="PTHR43133:SF46">
    <property type="entry name" value="RNA POLYMERASE SIGMA-70 FACTOR ECF SUBFAMILY"/>
    <property type="match status" value="1"/>
</dbReference>
<dbReference type="Pfam" id="PF04542">
    <property type="entry name" value="Sigma70_r2"/>
    <property type="match status" value="1"/>
</dbReference>
<reference evidence="7 8" key="1">
    <citation type="submission" date="2023-02" db="EMBL/GenBank/DDBJ databases">
        <title>Genome sequence of Sphingobacterium sp. KACC 22765.</title>
        <authorList>
            <person name="Kim S."/>
            <person name="Heo J."/>
            <person name="Kwon S.-W."/>
        </authorList>
    </citation>
    <scope>NUCLEOTIDE SEQUENCE [LARGE SCALE GENOMIC DNA]</scope>
    <source>
        <strain evidence="7 8">KACC 22765</strain>
    </source>
</reference>
<dbReference type="SUPFAM" id="SSF88946">
    <property type="entry name" value="Sigma2 domain of RNA polymerase sigma factors"/>
    <property type="match status" value="1"/>
</dbReference>
<evidence type="ECO:0000256" key="1">
    <source>
        <dbReference type="ARBA" id="ARBA00010641"/>
    </source>
</evidence>
<keyword evidence="8" id="KW-1185">Reference proteome</keyword>
<keyword evidence="3" id="KW-0731">Sigma factor</keyword>
<dbReference type="Gene3D" id="1.10.1740.10">
    <property type="match status" value="1"/>
</dbReference>
<dbReference type="InterPro" id="IPR039425">
    <property type="entry name" value="RNA_pol_sigma-70-like"/>
</dbReference>
<dbReference type="InterPro" id="IPR013324">
    <property type="entry name" value="RNA_pol_sigma_r3/r4-like"/>
</dbReference>
<sequence length="176" mass="20450">MKIAGPNKSEAEFEQLVNDYYGQLCSFSVQYTNSLPATEDIVQDVLLKLLENKHHLAGKDNLKSYTFRSVRNASIDFIRKNRTHLFTALEEASYLSEEEVTEDVLREKHEKLHQLLEQLPRQEHRALIAVFVENKSYKTVAGEMGISINTVKTHLSRAMKYLRKHNIKISAFLFFY</sequence>
<comment type="similarity">
    <text evidence="1">Belongs to the sigma-70 factor family. ECF subfamily.</text>
</comment>
<dbReference type="PANTHER" id="PTHR43133">
    <property type="entry name" value="RNA POLYMERASE ECF-TYPE SIGMA FACTO"/>
    <property type="match status" value="1"/>
</dbReference>
<proteinExistence type="inferred from homology"/>
<dbReference type="NCBIfam" id="TIGR02937">
    <property type="entry name" value="sigma70-ECF"/>
    <property type="match status" value="1"/>
</dbReference>
<accession>A0ABY7WCD2</accession>
<keyword evidence="2" id="KW-0805">Transcription regulation</keyword>
<dbReference type="InterPro" id="IPR014284">
    <property type="entry name" value="RNA_pol_sigma-70_dom"/>
</dbReference>
<evidence type="ECO:0000256" key="2">
    <source>
        <dbReference type="ARBA" id="ARBA00023015"/>
    </source>
</evidence>
<gene>
    <name evidence="7" type="ORF">PQ465_13535</name>
</gene>
<dbReference type="CDD" id="cd06171">
    <property type="entry name" value="Sigma70_r4"/>
    <property type="match status" value="1"/>
</dbReference>
<dbReference type="Gene3D" id="1.10.10.10">
    <property type="entry name" value="Winged helix-like DNA-binding domain superfamily/Winged helix DNA-binding domain"/>
    <property type="match status" value="1"/>
</dbReference>
<evidence type="ECO:0000259" key="6">
    <source>
        <dbReference type="Pfam" id="PF08281"/>
    </source>
</evidence>
<evidence type="ECO:0000256" key="3">
    <source>
        <dbReference type="ARBA" id="ARBA00023082"/>
    </source>
</evidence>
<evidence type="ECO:0000313" key="8">
    <source>
        <dbReference type="Proteomes" id="UP001221558"/>
    </source>
</evidence>